<dbReference type="EMBL" id="BAAAOS010000088">
    <property type="protein sequence ID" value="GAA1621016.1"/>
    <property type="molecule type" value="Genomic_DNA"/>
</dbReference>
<accession>A0ABN2EZE7</accession>
<evidence type="ECO:0000313" key="1">
    <source>
        <dbReference type="EMBL" id="GAA1621016.1"/>
    </source>
</evidence>
<proteinExistence type="predicted"/>
<gene>
    <name evidence="1" type="ORF">GCM10009789_87890</name>
</gene>
<protein>
    <submittedName>
        <fullName evidence="1">Uncharacterized protein</fullName>
    </submittedName>
</protein>
<organism evidence="1 2">
    <name type="scientific">Kribbella sancticallisti</name>
    <dbReference type="NCBI Taxonomy" id="460087"/>
    <lineage>
        <taxon>Bacteria</taxon>
        <taxon>Bacillati</taxon>
        <taxon>Actinomycetota</taxon>
        <taxon>Actinomycetes</taxon>
        <taxon>Propionibacteriales</taxon>
        <taxon>Kribbellaceae</taxon>
        <taxon>Kribbella</taxon>
    </lineage>
</organism>
<keyword evidence="2" id="KW-1185">Reference proteome</keyword>
<sequence>MIWAVSLSTTELIPRSLTAALSLTGIRSLADFGKPVSPLDHPVLYLR</sequence>
<reference evidence="1 2" key="1">
    <citation type="journal article" date="2019" name="Int. J. Syst. Evol. Microbiol.">
        <title>The Global Catalogue of Microorganisms (GCM) 10K type strain sequencing project: providing services to taxonomists for standard genome sequencing and annotation.</title>
        <authorList>
            <consortium name="The Broad Institute Genomics Platform"/>
            <consortium name="The Broad Institute Genome Sequencing Center for Infectious Disease"/>
            <person name="Wu L."/>
            <person name="Ma J."/>
        </authorList>
    </citation>
    <scope>NUCLEOTIDE SEQUENCE [LARGE SCALE GENOMIC DNA]</scope>
    <source>
        <strain evidence="1 2">JCM 14969</strain>
    </source>
</reference>
<comment type="caution">
    <text evidence="1">The sequence shown here is derived from an EMBL/GenBank/DDBJ whole genome shotgun (WGS) entry which is preliminary data.</text>
</comment>
<name>A0ABN2EZE7_9ACTN</name>
<evidence type="ECO:0000313" key="2">
    <source>
        <dbReference type="Proteomes" id="UP001500393"/>
    </source>
</evidence>
<dbReference type="Proteomes" id="UP001500393">
    <property type="component" value="Unassembled WGS sequence"/>
</dbReference>